<dbReference type="Proteomes" id="UP000502504">
    <property type="component" value="Chromosome"/>
</dbReference>
<name>A0AAE6YDJ5_STRAT</name>
<dbReference type="EMBL" id="CP050692">
    <property type="protein sequence ID" value="QIT47442.1"/>
    <property type="molecule type" value="Genomic_DNA"/>
</dbReference>
<dbReference type="Pfam" id="PF05138">
    <property type="entry name" value="PaaA_PaaC"/>
    <property type="match status" value="1"/>
</dbReference>
<evidence type="ECO:0000313" key="3">
    <source>
        <dbReference type="Proteomes" id="UP000190306"/>
    </source>
</evidence>
<dbReference type="NCBIfam" id="TIGR02158">
    <property type="entry name" value="PA_CoA_Oxy3"/>
    <property type="match status" value="1"/>
</dbReference>
<dbReference type="InterPro" id="IPR011882">
    <property type="entry name" value="PaaC"/>
</dbReference>
<dbReference type="PANTHER" id="PTHR30458:SF0">
    <property type="entry name" value="1,2-PHENYLACETYL-COA EPOXIDASE, SUBUNIT C"/>
    <property type="match status" value="1"/>
</dbReference>
<dbReference type="AlphaFoldDB" id="A0AAE6YDJ5"/>
<dbReference type="InterPro" id="IPR007814">
    <property type="entry name" value="PaaA_PaaC"/>
</dbReference>
<evidence type="ECO:0000313" key="1">
    <source>
        <dbReference type="EMBL" id="OOQ47132.1"/>
    </source>
</evidence>
<evidence type="ECO:0000313" key="4">
    <source>
        <dbReference type="Proteomes" id="UP000502504"/>
    </source>
</evidence>
<gene>
    <name evidence="2" type="primary">paaC</name>
    <name evidence="1" type="ORF">AFM16_30655</name>
    <name evidence="2" type="ORF">HCX60_31200</name>
</gene>
<proteinExistence type="predicted"/>
<reference evidence="2 4" key="2">
    <citation type="submission" date="2020-03" db="EMBL/GenBank/DDBJ databases">
        <title>Is there a link between lipid content and antibiotic production in Streptomyces?</title>
        <authorList>
            <person name="David M."/>
            <person name="Lejeune C."/>
            <person name="Abreu S."/>
            <person name="Thibessard A."/>
            <person name="Leblond P."/>
            <person name="Chaminade P."/>
            <person name="Virolle M.-J."/>
        </authorList>
    </citation>
    <scope>NUCLEOTIDE SEQUENCE [LARGE SCALE GENOMIC DNA]</scope>
    <source>
        <strain evidence="2 4">DSM 41481</strain>
    </source>
</reference>
<dbReference type="GO" id="GO:0010124">
    <property type="term" value="P:phenylacetate catabolic process"/>
    <property type="evidence" value="ECO:0007669"/>
    <property type="project" value="InterPro"/>
</dbReference>
<reference evidence="1 3" key="1">
    <citation type="submission" date="2015-07" db="EMBL/GenBank/DDBJ databases">
        <title>Draft Genome Sequence of Streptomyces antibioticus, IMRU 3720 reveals insights in the evolution of actinomycin biosynthetic gene clusters in Streptomyces.</title>
        <authorList>
            <person name="Crnovcic I."/>
            <person name="Ruckert C."/>
            <person name="Kalinowksi J."/>
            <person name="Keller U."/>
        </authorList>
    </citation>
    <scope>NUCLEOTIDE SEQUENCE [LARGE SCALE GENOMIC DNA]</scope>
    <source>
        <strain evidence="1 3">DSM 41481</strain>
    </source>
</reference>
<dbReference type="Gene3D" id="1.20.1260.10">
    <property type="match status" value="1"/>
</dbReference>
<dbReference type="InterPro" id="IPR012347">
    <property type="entry name" value="Ferritin-like"/>
</dbReference>
<dbReference type="EMBL" id="LHQL01000014">
    <property type="protein sequence ID" value="OOQ47132.1"/>
    <property type="molecule type" value="Genomic_DNA"/>
</dbReference>
<evidence type="ECO:0000313" key="2">
    <source>
        <dbReference type="EMBL" id="QIT47442.1"/>
    </source>
</evidence>
<dbReference type="InterPro" id="IPR052703">
    <property type="entry name" value="Aromatic_CoA_ox/epox"/>
</dbReference>
<dbReference type="GO" id="GO:0005829">
    <property type="term" value="C:cytosol"/>
    <property type="evidence" value="ECO:0007669"/>
    <property type="project" value="TreeGrafter"/>
</dbReference>
<dbReference type="PANTHER" id="PTHR30458">
    <property type="entry name" value="PHENYLACETIC ACID DEGRADATION PROTEIN PAA"/>
    <property type="match status" value="1"/>
</dbReference>
<keyword evidence="3" id="KW-1185">Reference proteome</keyword>
<dbReference type="PIRSF" id="PIRSF037834">
    <property type="entry name" value="PA_CoA_Oase3"/>
    <property type="match status" value="1"/>
</dbReference>
<dbReference type="SUPFAM" id="SSF47240">
    <property type="entry name" value="Ferritin-like"/>
    <property type="match status" value="1"/>
</dbReference>
<protein>
    <submittedName>
        <fullName evidence="2">Phenylacetate-CoA oxygenase subunit PaaC</fullName>
    </submittedName>
    <submittedName>
        <fullName evidence="1">Phenylacetic acid degradation protein</fullName>
    </submittedName>
</protein>
<dbReference type="InterPro" id="IPR009078">
    <property type="entry name" value="Ferritin-like_SF"/>
</dbReference>
<organism evidence="2 4">
    <name type="scientific">Streptomyces antibioticus</name>
    <dbReference type="NCBI Taxonomy" id="1890"/>
    <lineage>
        <taxon>Bacteria</taxon>
        <taxon>Bacillati</taxon>
        <taxon>Actinomycetota</taxon>
        <taxon>Actinomycetes</taxon>
        <taxon>Kitasatosporales</taxon>
        <taxon>Streptomycetaceae</taxon>
        <taxon>Streptomyces</taxon>
    </lineage>
</organism>
<accession>A0AAE6YDJ5</accession>
<dbReference type="Proteomes" id="UP000190306">
    <property type="component" value="Chromosome"/>
</dbReference>
<sequence>MTVTMPTTETRESHDLALLALRLGDDALVLGQRLCRWITRAPTIEEDLALSNIALDLIGHARALLTLSGTLDGTGRTEDDLAYGRPDREFRNTLLTALPNGDFATTVARQLAYSHYAVLFYEALADSTEPGLAACAARAAKEVGYHRRHADGWTVRLGLGTAESARRMRAGLDAVWPYTAELFDEDDLTLRLSAAGSAVSPRTLHPVWRERVGAVIERAGLTVPVPRWEARGGRQGLHGEEFGPLVAELQSVRRQFPGGTW</sequence>